<dbReference type="Pfam" id="PF23598">
    <property type="entry name" value="LRR_14"/>
    <property type="match status" value="2"/>
</dbReference>
<dbReference type="InterPro" id="IPR058922">
    <property type="entry name" value="WHD_DRP"/>
</dbReference>
<dbReference type="InterPro" id="IPR027417">
    <property type="entry name" value="P-loop_NTPase"/>
</dbReference>
<evidence type="ECO:0000256" key="1">
    <source>
        <dbReference type="ARBA" id="ARBA00008894"/>
    </source>
</evidence>
<evidence type="ECO:0000313" key="12">
    <source>
        <dbReference type="EnsemblPlants" id="LPERR11G20310.1"/>
    </source>
</evidence>
<evidence type="ECO:0000313" key="13">
    <source>
        <dbReference type="Proteomes" id="UP000032180"/>
    </source>
</evidence>
<evidence type="ECO:0000256" key="4">
    <source>
        <dbReference type="ARBA" id="ARBA00022741"/>
    </source>
</evidence>
<dbReference type="SUPFAM" id="SSF52540">
    <property type="entry name" value="P-loop containing nucleoside triphosphate hydrolases"/>
    <property type="match status" value="2"/>
</dbReference>
<dbReference type="HOGENOM" id="CLU_235567_0_0_1"/>
<dbReference type="SMART" id="SM00369">
    <property type="entry name" value="LRR_TYP"/>
    <property type="match status" value="5"/>
</dbReference>
<name>A0A0D9XVP7_9ORYZ</name>
<protein>
    <submittedName>
        <fullName evidence="12">Uncharacterized protein</fullName>
    </submittedName>
</protein>
<evidence type="ECO:0000256" key="2">
    <source>
        <dbReference type="ARBA" id="ARBA00022614"/>
    </source>
</evidence>
<evidence type="ECO:0000256" key="7">
    <source>
        <dbReference type="ARBA" id="ARBA00023054"/>
    </source>
</evidence>
<dbReference type="GO" id="GO:0043531">
    <property type="term" value="F:ADP binding"/>
    <property type="evidence" value="ECO:0007669"/>
    <property type="project" value="InterPro"/>
</dbReference>
<feature type="domain" description="Disease resistance R13L4/SHOC-2-like LRR" evidence="11">
    <location>
        <begin position="1334"/>
        <end position="1557"/>
    </location>
</feature>
<keyword evidence="13" id="KW-1185">Reference proteome</keyword>
<evidence type="ECO:0000256" key="3">
    <source>
        <dbReference type="ARBA" id="ARBA00022737"/>
    </source>
</evidence>
<sequence length="1601" mass="179376">MAIVLNAFASYVGDLLKQVAADELTLLLGVSGDIASLDDRLRSLNDILADAERRRITDESVQGWVRKLKDAMYEATDILDLCHLKAMQRGGSSGEVGCLGPLLFCLRNPVFAHDIGSRIKALNARLDAISKSASAFSFLKLEAYEDMTPAARRRNAAADRKTDPVLERSAVVGEKIEEDTRTLVGRLTANLTFAPANIMVFAVVGAGGIGKTTLAKKVFNDEAIQERFDRKIWLSVTQEVNEVELLRTAIKFAGGAGAGDSCNKSLLVPALVDAIRDKTFLLVLDDVWSDRAWNGLLKAAFSHGAAGSRVLVTTRHDAVARGMQAAQPFHHVDLLSPEDAWSLLKKQIVSSEMDEVEIDETLKDIGMEIIEKCGGLPLAVKVIGGLLCKRGNRRADWEKILHDSIWSVPQIPDELNYAIYLSYQDLHPCLKQCFLHYSLLPKNAQFFNDTVISMWISEGFLHGNTDDLEELGEECYKELIDRNLIEPDVGYAGEWISTMHDVVRSFAQHLSRDEALVISSTDEMGKRAIQSHKFLRLSIETNALQQGGEFGWKILQGQKSVRTLILIGELKISPGDSLITFPNLRTLHIENANCTSALVESLHQLKHLRYISLKCNDITRLPDNIGKMRFLQYLGLVCENLVGLPNSIIKLGDLRYLDLSGTSISTIPRQFCGLTSLRNLYGFPTQVDGEWCSLQELGPLAQLRVLGLSNLENVPVASFATEARLGEKSHLSYLILQCSSRVDEGGFVASEEGVSEEEQRQIEEVLDELTPPPCLENIEIIGYFGERPPRWMMSREAGAYERLMILMMQDLACCTQLPDGLCSLPSLHYFQVSHAPAIKRVGPEFVMMQPLSSQRRHFPRLKTMYLIGMVEWEEWEWEHLNNVQVMAALEDLMLQNCKLRCLPPGLSSQAMALTSMYLYNIQQLNSVVGFASLVKLTLYGNPDLERVLSLPKLQKLDITCCPKMMALEGVPELQRLELQDLDMEELPTYLLKDARPRHLVLDCSLELLTIIAIGESGPEWSKLSHVQNVKAYADEGDNERKWHVLYTRDPYSLETNINDKGKSFLLVLDDERAWHGLLKAPFSHGAAGSRVLVTTRNVDVARGMQAAYPIHHVDKLSPQDAWSLLKKQVSSNDLEELEIDDTLKDIGMKIIEKCDGLPLAVKVMGGLLRRRDKRAADWGQVLHDFIWSVPPHELNDAYQDLDSCLRQCFLHYSLLPKNVDMFVETVVGMWISEGFLHGATDDLQKLGKNCYKELIYRNLIEPDVGYADESVCSMHDVVRSFAHHLARDEARVVSSTDETGNGALKSQKFLRLTVETNNDKFAWWKLLQGQKSLRTLIVIGELKINPGDSFINFSSLRTLHIQDANCTSFMIDSLHQLKHLRYIFLKSSYITRLLQNISKLKLLQYLTIESEILVKLPDSIGKLVQLRHLDLIGISINGIPRQFLGLTNLRILYGFPALADGDWCSLQELGTLAQLQALTLENLGSSHLSQLILSCSSRLGENGLVQDEKGVAEEEQGRIEEVFDKLTPPLCLERITIAGYFGQHLPRWMMSRAALGAYERLMIVTMEDLACCTQLPDGLCQLPCLHNLSGQSCPCYQACWP</sequence>
<feature type="domain" description="Disease resistance R13L4/SHOC-2-like LRR" evidence="11">
    <location>
        <begin position="561"/>
        <end position="902"/>
    </location>
</feature>
<keyword evidence="7" id="KW-0175">Coiled coil</keyword>
<dbReference type="InterPro" id="IPR055414">
    <property type="entry name" value="LRR_R13L4/SHOC2-like"/>
</dbReference>
<dbReference type="InterPro" id="IPR003591">
    <property type="entry name" value="Leu-rich_rpt_typical-subtyp"/>
</dbReference>
<dbReference type="InterPro" id="IPR032675">
    <property type="entry name" value="LRR_dom_sf"/>
</dbReference>
<dbReference type="Gene3D" id="1.10.10.10">
    <property type="entry name" value="Winged helix-like DNA-binding domain superfamily/Winged helix DNA-binding domain"/>
    <property type="match status" value="2"/>
</dbReference>
<dbReference type="Gene3D" id="3.80.10.10">
    <property type="entry name" value="Ribonuclease Inhibitor"/>
    <property type="match status" value="2"/>
</dbReference>
<dbReference type="EnsemblPlants" id="LPERR11G20310.1">
    <property type="protein sequence ID" value="LPERR11G20310.1"/>
    <property type="gene ID" value="LPERR11G20310"/>
</dbReference>
<dbReference type="PRINTS" id="PR00364">
    <property type="entry name" value="DISEASERSIST"/>
</dbReference>
<dbReference type="InterPro" id="IPR002182">
    <property type="entry name" value="NB-ARC"/>
</dbReference>
<evidence type="ECO:0000259" key="10">
    <source>
        <dbReference type="Pfam" id="PF23559"/>
    </source>
</evidence>
<evidence type="ECO:0000259" key="11">
    <source>
        <dbReference type="Pfam" id="PF23598"/>
    </source>
</evidence>
<dbReference type="Pfam" id="PF00931">
    <property type="entry name" value="NB-ARC"/>
    <property type="match status" value="2"/>
</dbReference>
<keyword evidence="2" id="KW-0433">Leucine-rich repeat</keyword>
<keyword evidence="4" id="KW-0547">Nucleotide-binding</keyword>
<proteinExistence type="inferred from homology"/>
<dbReference type="InterPro" id="IPR041118">
    <property type="entry name" value="Rx_N"/>
</dbReference>
<reference evidence="13" key="2">
    <citation type="submission" date="2013-12" db="EMBL/GenBank/DDBJ databases">
        <authorList>
            <person name="Yu Y."/>
            <person name="Lee S."/>
            <person name="de Baynast K."/>
            <person name="Wissotski M."/>
            <person name="Liu L."/>
            <person name="Talag J."/>
            <person name="Goicoechea J."/>
            <person name="Angelova A."/>
            <person name="Jetty R."/>
            <person name="Kudrna D."/>
            <person name="Golser W."/>
            <person name="Rivera L."/>
            <person name="Zhang J."/>
            <person name="Wing R."/>
        </authorList>
    </citation>
    <scope>NUCLEOTIDE SEQUENCE</scope>
</reference>
<keyword evidence="3" id="KW-0677">Repeat</keyword>
<dbReference type="Gene3D" id="1.20.5.4130">
    <property type="match status" value="1"/>
</dbReference>
<dbReference type="PANTHER" id="PTHR36766">
    <property type="entry name" value="PLANT BROAD-SPECTRUM MILDEW RESISTANCE PROTEIN RPW8"/>
    <property type="match status" value="1"/>
</dbReference>
<dbReference type="GO" id="GO:0006952">
    <property type="term" value="P:defense response"/>
    <property type="evidence" value="ECO:0007669"/>
    <property type="project" value="UniProtKB-KW"/>
</dbReference>
<dbReference type="SUPFAM" id="SSF52058">
    <property type="entry name" value="L domain-like"/>
    <property type="match status" value="2"/>
</dbReference>
<feature type="domain" description="NB-ARC" evidence="8">
    <location>
        <begin position="1061"/>
        <end position="1134"/>
    </location>
</feature>
<feature type="domain" description="Disease resistance protein winged helix" evidence="10">
    <location>
        <begin position="1216"/>
        <end position="1282"/>
    </location>
</feature>
<evidence type="ECO:0000256" key="6">
    <source>
        <dbReference type="ARBA" id="ARBA00022840"/>
    </source>
</evidence>
<dbReference type="InterPro" id="IPR038005">
    <property type="entry name" value="RX-like_CC"/>
</dbReference>
<dbReference type="InterPro" id="IPR036388">
    <property type="entry name" value="WH-like_DNA-bd_sf"/>
</dbReference>
<reference evidence="12" key="3">
    <citation type="submission" date="2015-04" db="UniProtKB">
        <authorList>
            <consortium name="EnsemblPlants"/>
        </authorList>
    </citation>
    <scope>IDENTIFICATION</scope>
</reference>
<dbReference type="Gramene" id="LPERR11G20310.1">
    <property type="protein sequence ID" value="LPERR11G20310.1"/>
    <property type="gene ID" value="LPERR11G20310"/>
</dbReference>
<comment type="similarity">
    <text evidence="1">Belongs to the disease resistance NB-LRR family.</text>
</comment>
<evidence type="ECO:0000259" key="8">
    <source>
        <dbReference type="Pfam" id="PF00931"/>
    </source>
</evidence>
<feature type="domain" description="NB-ARC" evidence="8">
    <location>
        <begin position="186"/>
        <end position="351"/>
    </location>
</feature>
<evidence type="ECO:0000256" key="5">
    <source>
        <dbReference type="ARBA" id="ARBA00022821"/>
    </source>
</evidence>
<dbReference type="GO" id="GO:0051707">
    <property type="term" value="P:response to other organism"/>
    <property type="evidence" value="ECO:0007669"/>
    <property type="project" value="UniProtKB-ARBA"/>
</dbReference>
<dbReference type="Gene3D" id="1.10.8.430">
    <property type="entry name" value="Helical domain of apoptotic protease-activating factors"/>
    <property type="match status" value="2"/>
</dbReference>
<feature type="domain" description="Disease resistance N-terminal" evidence="9">
    <location>
        <begin position="11"/>
        <end position="93"/>
    </location>
</feature>
<keyword evidence="6" id="KW-0067">ATP-binding</keyword>
<evidence type="ECO:0000259" key="9">
    <source>
        <dbReference type="Pfam" id="PF18052"/>
    </source>
</evidence>
<dbReference type="STRING" id="77586.A0A0D9XVP7"/>
<dbReference type="Gene3D" id="3.40.50.300">
    <property type="entry name" value="P-loop containing nucleotide triphosphate hydrolases"/>
    <property type="match status" value="2"/>
</dbReference>
<dbReference type="eggNOG" id="KOG4658">
    <property type="taxonomic scope" value="Eukaryota"/>
</dbReference>
<dbReference type="Proteomes" id="UP000032180">
    <property type="component" value="Chromosome 11"/>
</dbReference>
<dbReference type="InterPro" id="IPR042197">
    <property type="entry name" value="Apaf_helical"/>
</dbReference>
<keyword evidence="5" id="KW-0611">Plant defense</keyword>
<dbReference type="Pfam" id="PF23559">
    <property type="entry name" value="WHD_DRP"/>
    <property type="match status" value="2"/>
</dbReference>
<accession>A0A0D9XVP7</accession>
<reference evidence="12 13" key="1">
    <citation type="submission" date="2012-08" db="EMBL/GenBank/DDBJ databases">
        <title>Oryza genome evolution.</title>
        <authorList>
            <person name="Wing R.A."/>
        </authorList>
    </citation>
    <scope>NUCLEOTIDE SEQUENCE</scope>
</reference>
<dbReference type="PANTHER" id="PTHR36766:SF36">
    <property type="entry name" value="AAA+ ATPASE DOMAIN-CONTAINING PROTEIN"/>
    <property type="match status" value="1"/>
</dbReference>
<dbReference type="GO" id="GO:0005524">
    <property type="term" value="F:ATP binding"/>
    <property type="evidence" value="ECO:0007669"/>
    <property type="project" value="UniProtKB-KW"/>
</dbReference>
<feature type="domain" description="Disease resistance protein winged helix" evidence="10">
    <location>
        <begin position="440"/>
        <end position="506"/>
    </location>
</feature>
<dbReference type="CDD" id="cd14798">
    <property type="entry name" value="RX-CC_like"/>
    <property type="match status" value="1"/>
</dbReference>
<dbReference type="Pfam" id="PF18052">
    <property type="entry name" value="Rx_N"/>
    <property type="match status" value="1"/>
</dbReference>
<organism evidence="12 13">
    <name type="scientific">Leersia perrieri</name>
    <dbReference type="NCBI Taxonomy" id="77586"/>
    <lineage>
        <taxon>Eukaryota</taxon>
        <taxon>Viridiplantae</taxon>
        <taxon>Streptophyta</taxon>
        <taxon>Embryophyta</taxon>
        <taxon>Tracheophyta</taxon>
        <taxon>Spermatophyta</taxon>
        <taxon>Magnoliopsida</taxon>
        <taxon>Liliopsida</taxon>
        <taxon>Poales</taxon>
        <taxon>Poaceae</taxon>
        <taxon>BOP clade</taxon>
        <taxon>Oryzoideae</taxon>
        <taxon>Oryzeae</taxon>
        <taxon>Oryzinae</taxon>
        <taxon>Leersia</taxon>
    </lineage>
</organism>